<name>A0ABY7QYQ5_9ACTN</name>
<evidence type="ECO:0000256" key="1">
    <source>
        <dbReference type="SAM" id="Phobius"/>
    </source>
</evidence>
<evidence type="ECO:0000313" key="3">
    <source>
        <dbReference type="Proteomes" id="UP001212097"/>
    </source>
</evidence>
<keyword evidence="1" id="KW-1133">Transmembrane helix</keyword>
<protein>
    <submittedName>
        <fullName evidence="2">Flp pilus-assembly TadE/G-like family protein</fullName>
    </submittedName>
</protein>
<dbReference type="NCBIfam" id="TIGR03816">
    <property type="entry name" value="tadE_like_DECH"/>
    <property type="match status" value="1"/>
</dbReference>
<evidence type="ECO:0000313" key="2">
    <source>
        <dbReference type="EMBL" id="WCC80173.1"/>
    </source>
</evidence>
<dbReference type="RefSeq" id="WP_271418355.1">
    <property type="nucleotide sequence ID" value="NZ_CP115668.1"/>
</dbReference>
<feature type="transmembrane region" description="Helical" evidence="1">
    <location>
        <begin position="21"/>
        <end position="46"/>
    </location>
</feature>
<dbReference type="EMBL" id="CP115668">
    <property type="protein sequence ID" value="WCC80173.1"/>
    <property type="molecule type" value="Genomic_DNA"/>
</dbReference>
<accession>A0ABY7QYQ5</accession>
<keyword evidence="1" id="KW-0812">Transmembrane</keyword>
<organism evidence="2 3">
    <name type="scientific">Cutibacterium equinum</name>
    <dbReference type="NCBI Taxonomy" id="3016342"/>
    <lineage>
        <taxon>Bacteria</taxon>
        <taxon>Bacillati</taxon>
        <taxon>Actinomycetota</taxon>
        <taxon>Actinomycetes</taxon>
        <taxon>Propionibacteriales</taxon>
        <taxon>Propionibacteriaceae</taxon>
        <taxon>Cutibacterium</taxon>
    </lineage>
</organism>
<sequence length="133" mass="13736">MRKGGRRSRSGVGARRERGSGTLLVAAVGVGFIAAVWLSILVTGWWSASHRGEEVADMAALAAGRAEARGESACLVAQQTVQANGAQLVSCDVHDAPTGFAVTVTVAVTIHRGWELPGMPTTVVKSSRAGPVE</sequence>
<proteinExistence type="predicted"/>
<reference evidence="2 3" key="2">
    <citation type="submission" date="2023-06" db="EMBL/GenBank/DDBJ databases">
        <title>The Gram-positive Non-spore-bearing Anaerobic Bacilli of Human Feces.</title>
        <authorList>
            <person name="Eggerth A.H."/>
        </authorList>
    </citation>
    <scope>NUCLEOTIDE SEQUENCE [LARGE SCALE GENOMIC DNA]</scope>
    <source>
        <strain evidence="2 3">CBA3108</strain>
    </source>
</reference>
<dbReference type="Proteomes" id="UP001212097">
    <property type="component" value="Chromosome"/>
</dbReference>
<gene>
    <name evidence="2" type="ORF">O6R08_01030</name>
</gene>
<dbReference type="InterPro" id="IPR021202">
    <property type="entry name" value="Rv3654c-like"/>
</dbReference>
<reference evidence="2 3" key="1">
    <citation type="submission" date="2023-01" db="EMBL/GenBank/DDBJ databases">
        <authorList>
            <person name="Lee S.H."/>
            <person name="Jung H.S."/>
            <person name="Yun J.U."/>
        </authorList>
    </citation>
    <scope>NUCLEOTIDE SEQUENCE [LARGE SCALE GENOMIC DNA]</scope>
    <source>
        <strain evidence="2 3">CBA3108</strain>
    </source>
</reference>
<keyword evidence="3" id="KW-1185">Reference proteome</keyword>
<keyword evidence="1" id="KW-0472">Membrane</keyword>